<protein>
    <submittedName>
        <fullName evidence="1">Uncharacterized protein</fullName>
    </submittedName>
</protein>
<accession>A0A1H7S727</accession>
<sequence>MKYSVVNTKTQKVKFGSFPFQKRLKTTLQLVNLGDDYYRVYYSSEFNNINTGEIEKIKVPCNGYVKTQINDEPGIKVEIYNCSSEGNYIAIHVKIKADMGALGVRTIYDQILDCYTVQSKNWNALDVTSIWKNLGKIKKQISYTFVDQYAQIFS</sequence>
<dbReference type="Proteomes" id="UP000198521">
    <property type="component" value="Unassembled WGS sequence"/>
</dbReference>
<dbReference type="OrthoDB" id="1162915at2"/>
<name>A0A1H7S727_AQUAM</name>
<dbReference type="EMBL" id="FOAB01000005">
    <property type="protein sequence ID" value="SEL68345.1"/>
    <property type="molecule type" value="Genomic_DNA"/>
</dbReference>
<dbReference type="AlphaFoldDB" id="A0A1H7S727"/>
<keyword evidence="2" id="KW-1185">Reference proteome</keyword>
<gene>
    <name evidence="1" type="ORF">SAMN04487910_3028</name>
</gene>
<dbReference type="RefSeq" id="WP_091410040.1">
    <property type="nucleotide sequence ID" value="NZ_FOAB01000005.1"/>
</dbReference>
<proteinExistence type="predicted"/>
<reference evidence="2" key="1">
    <citation type="submission" date="2016-10" db="EMBL/GenBank/DDBJ databases">
        <authorList>
            <person name="Varghese N."/>
            <person name="Submissions S."/>
        </authorList>
    </citation>
    <scope>NUCLEOTIDE SEQUENCE [LARGE SCALE GENOMIC DNA]</scope>
    <source>
        <strain evidence="2">DSM 25232 / NCIMB 14723 / 92V</strain>
    </source>
</reference>
<organism evidence="1 2">
    <name type="scientific">Aquimarina amphilecti</name>
    <dbReference type="NCBI Taxonomy" id="1038014"/>
    <lineage>
        <taxon>Bacteria</taxon>
        <taxon>Pseudomonadati</taxon>
        <taxon>Bacteroidota</taxon>
        <taxon>Flavobacteriia</taxon>
        <taxon>Flavobacteriales</taxon>
        <taxon>Flavobacteriaceae</taxon>
        <taxon>Aquimarina</taxon>
    </lineage>
</organism>
<evidence type="ECO:0000313" key="2">
    <source>
        <dbReference type="Proteomes" id="UP000198521"/>
    </source>
</evidence>
<evidence type="ECO:0000313" key="1">
    <source>
        <dbReference type="EMBL" id="SEL68345.1"/>
    </source>
</evidence>